<sequence>MFAVIFEVLPSESGYQRYLDLAAALRPRLETIDGFLSIERFRSLSDAGWILSLSRWRDEAALVQWRGHGEHHAAQSEGRQSIFSDYRIRVARIGDCADSVLPLVGMCDGADDFQTDTGKRYESLTTPGKRILLRDFGSNAEALSWRPSAPQAMCGEVVRDYGMFERRQAPQRFPAAARHAEERT</sequence>
<dbReference type="AlphaFoldDB" id="A0A418X6X4"/>
<organism evidence="2 3">
    <name type="scientific">Noviherbaspirillum cavernae</name>
    <dbReference type="NCBI Taxonomy" id="2320862"/>
    <lineage>
        <taxon>Bacteria</taxon>
        <taxon>Pseudomonadati</taxon>
        <taxon>Pseudomonadota</taxon>
        <taxon>Betaproteobacteria</taxon>
        <taxon>Burkholderiales</taxon>
        <taxon>Oxalobacteraceae</taxon>
        <taxon>Noviherbaspirillum</taxon>
    </lineage>
</organism>
<dbReference type="PANTHER" id="PTHR37811:SF2">
    <property type="entry name" value="ABM DOMAIN-CONTAINING PROTEIN"/>
    <property type="match status" value="1"/>
</dbReference>
<dbReference type="GO" id="GO:0004497">
    <property type="term" value="F:monooxygenase activity"/>
    <property type="evidence" value="ECO:0007669"/>
    <property type="project" value="UniProtKB-KW"/>
</dbReference>
<evidence type="ECO:0000313" key="2">
    <source>
        <dbReference type="EMBL" id="RJG08146.1"/>
    </source>
</evidence>
<dbReference type="EMBL" id="QYUN01000002">
    <property type="protein sequence ID" value="RJG08146.1"/>
    <property type="molecule type" value="Genomic_DNA"/>
</dbReference>
<keyword evidence="2" id="KW-0560">Oxidoreductase</keyword>
<dbReference type="InterPro" id="IPR007138">
    <property type="entry name" value="ABM_dom"/>
</dbReference>
<dbReference type="InterPro" id="IPR011008">
    <property type="entry name" value="Dimeric_a/b-barrel"/>
</dbReference>
<dbReference type="Pfam" id="PF03992">
    <property type="entry name" value="ABM"/>
    <property type="match status" value="1"/>
</dbReference>
<feature type="domain" description="ABM" evidence="1">
    <location>
        <begin position="2"/>
        <end position="90"/>
    </location>
</feature>
<evidence type="ECO:0000259" key="1">
    <source>
        <dbReference type="PROSITE" id="PS51725"/>
    </source>
</evidence>
<name>A0A418X6X4_9BURK</name>
<comment type="caution">
    <text evidence="2">The sequence shown here is derived from an EMBL/GenBank/DDBJ whole genome shotgun (WGS) entry which is preliminary data.</text>
</comment>
<dbReference type="SUPFAM" id="SSF54909">
    <property type="entry name" value="Dimeric alpha+beta barrel"/>
    <property type="match status" value="1"/>
</dbReference>
<dbReference type="RefSeq" id="WP_119742271.1">
    <property type="nucleotide sequence ID" value="NZ_QYUN01000002.1"/>
</dbReference>
<gene>
    <name evidence="2" type="ORF">D3870_16880</name>
</gene>
<reference evidence="2 3" key="1">
    <citation type="submission" date="2018-09" db="EMBL/GenBank/DDBJ databases">
        <authorList>
            <person name="Zhu H."/>
        </authorList>
    </citation>
    <scope>NUCLEOTIDE SEQUENCE [LARGE SCALE GENOMIC DNA]</scope>
    <source>
        <strain evidence="2 3">K2R10-39</strain>
    </source>
</reference>
<dbReference type="OrthoDB" id="9797060at2"/>
<dbReference type="PANTHER" id="PTHR37811">
    <property type="entry name" value="BLL5343 PROTEIN"/>
    <property type="match status" value="1"/>
</dbReference>
<keyword evidence="2" id="KW-0503">Monooxygenase</keyword>
<evidence type="ECO:0000313" key="3">
    <source>
        <dbReference type="Proteomes" id="UP000285190"/>
    </source>
</evidence>
<dbReference type="Proteomes" id="UP000285190">
    <property type="component" value="Unassembled WGS sequence"/>
</dbReference>
<proteinExistence type="predicted"/>
<dbReference type="Gene3D" id="3.30.70.100">
    <property type="match status" value="1"/>
</dbReference>
<keyword evidence="3" id="KW-1185">Reference proteome</keyword>
<accession>A0A418X6X4</accession>
<protein>
    <submittedName>
        <fullName evidence="2">Antibiotic biosynthesis monooxygenase</fullName>
    </submittedName>
</protein>
<dbReference type="InterPro" id="IPR052936">
    <property type="entry name" value="Jasmonate_Hydroxylase-like"/>
</dbReference>
<dbReference type="PROSITE" id="PS51725">
    <property type="entry name" value="ABM"/>
    <property type="match status" value="1"/>
</dbReference>